<name>A0A6C0ACF4_9ZZZZ</name>
<dbReference type="InterPro" id="IPR016135">
    <property type="entry name" value="UBQ-conjugating_enzyme/RWD"/>
</dbReference>
<accession>A0A6C0ACF4</accession>
<protein>
    <submittedName>
        <fullName evidence="1">Uncharacterized protein</fullName>
    </submittedName>
</protein>
<dbReference type="AlphaFoldDB" id="A0A6C0ACF4"/>
<proteinExistence type="predicted"/>
<organism evidence="1">
    <name type="scientific">viral metagenome</name>
    <dbReference type="NCBI Taxonomy" id="1070528"/>
    <lineage>
        <taxon>unclassified sequences</taxon>
        <taxon>metagenomes</taxon>
        <taxon>organismal metagenomes</taxon>
    </lineage>
</organism>
<dbReference type="Gene3D" id="3.10.110.10">
    <property type="entry name" value="Ubiquitin Conjugating Enzyme"/>
    <property type="match status" value="1"/>
</dbReference>
<reference evidence="1" key="1">
    <citation type="journal article" date="2020" name="Nature">
        <title>Giant virus diversity and host interactions through global metagenomics.</title>
        <authorList>
            <person name="Schulz F."/>
            <person name="Roux S."/>
            <person name="Paez-Espino D."/>
            <person name="Jungbluth S."/>
            <person name="Walsh D.A."/>
            <person name="Denef V.J."/>
            <person name="McMahon K.D."/>
            <person name="Konstantinidis K.T."/>
            <person name="Eloe-Fadrosh E.A."/>
            <person name="Kyrpides N.C."/>
            <person name="Woyke T."/>
        </authorList>
    </citation>
    <scope>NUCLEOTIDE SEQUENCE</scope>
    <source>
        <strain evidence="1">GVMAG-S-1004661-13</strain>
    </source>
</reference>
<sequence>MKLDREVLEFPRPFRVRKEIDSSNEFVGVSYGPIDSENRDLEDFTGMFTFNTGHFISFTMKLPANYPNEGPEIVFSSEYLEFDPDQSDDEMSNYVKCLKNSCDELLKLKKDLIIWDSNLFVGEWLMNLKKTIFNKY</sequence>
<evidence type="ECO:0000313" key="1">
    <source>
        <dbReference type="EMBL" id="QHS77364.1"/>
    </source>
</evidence>
<dbReference type="EMBL" id="MN740545">
    <property type="protein sequence ID" value="QHS77364.1"/>
    <property type="molecule type" value="Genomic_DNA"/>
</dbReference>